<dbReference type="EMBL" id="JAFBMS010000006">
    <property type="protein sequence ID" value="KAG9351539.1"/>
    <property type="molecule type" value="Genomic_DNA"/>
</dbReference>
<name>A0A8T2PH86_9TELE</name>
<evidence type="ECO:0000259" key="8">
    <source>
        <dbReference type="Pfam" id="PF01034"/>
    </source>
</evidence>
<protein>
    <recommendedName>
        <fullName evidence="8">Syndecan/Neurexin domain-containing protein</fullName>
    </recommendedName>
</protein>
<keyword evidence="4 7" id="KW-1133">Transmembrane helix</keyword>
<reference evidence="9" key="1">
    <citation type="thesis" date="2021" institute="BYU ScholarsArchive" country="Provo, UT, USA">
        <title>Applications of and Algorithms for Genome Assembly and Genomic Analyses with an Emphasis on Marine Teleosts.</title>
        <authorList>
            <person name="Pickett B.D."/>
        </authorList>
    </citation>
    <scope>NUCLEOTIDE SEQUENCE</scope>
    <source>
        <strain evidence="9">HI-2016</strain>
    </source>
</reference>
<dbReference type="AlphaFoldDB" id="A0A8T2PH86"/>
<organism evidence="9 10">
    <name type="scientific">Albula glossodonta</name>
    <name type="common">roundjaw bonefish</name>
    <dbReference type="NCBI Taxonomy" id="121402"/>
    <lineage>
        <taxon>Eukaryota</taxon>
        <taxon>Metazoa</taxon>
        <taxon>Chordata</taxon>
        <taxon>Craniata</taxon>
        <taxon>Vertebrata</taxon>
        <taxon>Euteleostomi</taxon>
        <taxon>Actinopterygii</taxon>
        <taxon>Neopterygii</taxon>
        <taxon>Teleostei</taxon>
        <taxon>Albuliformes</taxon>
        <taxon>Albulidae</taxon>
        <taxon>Albula</taxon>
    </lineage>
</organism>
<evidence type="ECO:0000256" key="2">
    <source>
        <dbReference type="ARBA" id="ARBA00010241"/>
    </source>
</evidence>
<evidence type="ECO:0000256" key="1">
    <source>
        <dbReference type="ARBA" id="ARBA00004479"/>
    </source>
</evidence>
<keyword evidence="3 7" id="KW-0812">Transmembrane</keyword>
<evidence type="ECO:0000313" key="9">
    <source>
        <dbReference type="EMBL" id="KAG9351539.1"/>
    </source>
</evidence>
<sequence length="80" mass="8805">MTLSQTKRRQSRNKLGDGGDQAKLIVGIVIGLILAAAVVGLVYWVYMKKSKQGSWKTGEKESGTSEESKKLEENNHKAEV</sequence>
<evidence type="ECO:0000256" key="7">
    <source>
        <dbReference type="SAM" id="Phobius"/>
    </source>
</evidence>
<evidence type="ECO:0000256" key="5">
    <source>
        <dbReference type="ARBA" id="ARBA00023136"/>
    </source>
</evidence>
<feature type="compositionally biased region" description="Basic and acidic residues" evidence="6">
    <location>
        <begin position="57"/>
        <end position="80"/>
    </location>
</feature>
<dbReference type="InterPro" id="IPR027789">
    <property type="entry name" value="Syndecan/Neurexin_dom"/>
</dbReference>
<comment type="similarity">
    <text evidence="2">Belongs to the neurexin family.</text>
</comment>
<evidence type="ECO:0000256" key="6">
    <source>
        <dbReference type="SAM" id="MobiDB-lite"/>
    </source>
</evidence>
<evidence type="ECO:0000313" key="10">
    <source>
        <dbReference type="Proteomes" id="UP000824540"/>
    </source>
</evidence>
<comment type="caution">
    <text evidence="9">The sequence shown here is derived from an EMBL/GenBank/DDBJ whole genome shotgun (WGS) entry which is preliminary data.</text>
</comment>
<feature type="region of interest" description="Disordered" evidence="6">
    <location>
        <begin position="50"/>
        <end position="80"/>
    </location>
</feature>
<dbReference type="GO" id="GO:0016020">
    <property type="term" value="C:membrane"/>
    <property type="evidence" value="ECO:0007669"/>
    <property type="project" value="UniProtKB-SubCell"/>
</dbReference>
<dbReference type="Proteomes" id="UP000824540">
    <property type="component" value="Unassembled WGS sequence"/>
</dbReference>
<feature type="transmembrane region" description="Helical" evidence="7">
    <location>
        <begin position="24"/>
        <end position="46"/>
    </location>
</feature>
<comment type="subcellular location">
    <subcellularLocation>
        <location evidence="1">Membrane</location>
        <topology evidence="1">Single-pass type I membrane protein</topology>
    </subcellularLocation>
</comment>
<dbReference type="Pfam" id="PF01034">
    <property type="entry name" value="Syndecan"/>
    <property type="match status" value="1"/>
</dbReference>
<gene>
    <name evidence="9" type="ORF">JZ751_022790</name>
</gene>
<keyword evidence="5 7" id="KW-0472">Membrane</keyword>
<evidence type="ECO:0000256" key="3">
    <source>
        <dbReference type="ARBA" id="ARBA00022692"/>
    </source>
</evidence>
<feature type="domain" description="Syndecan/Neurexin" evidence="8">
    <location>
        <begin position="22"/>
        <end position="66"/>
    </location>
</feature>
<proteinExistence type="inferred from homology"/>
<accession>A0A8T2PH86</accession>
<evidence type="ECO:0000256" key="4">
    <source>
        <dbReference type="ARBA" id="ARBA00022989"/>
    </source>
</evidence>
<keyword evidence="10" id="KW-1185">Reference proteome</keyword>